<feature type="compositionally biased region" description="Basic and acidic residues" evidence="1">
    <location>
        <begin position="86"/>
        <end position="95"/>
    </location>
</feature>
<sequence length="141" mass="15677">MVLPATDAEQGAFDAEGTQQQAAVSRDLRDWTQEFCEDIVQPLFATKLPHLYRLLRMRLFRIPQWSEDDDEQPDDLAPKTSRPASRARDPVDDLTQRASGSRAPSRSRSRSLSVSLSQGAAAAQHEPQSHAAARDEHVEGV</sequence>
<evidence type="ECO:0000313" key="2">
    <source>
        <dbReference type="EMBL" id="TFY76272.1"/>
    </source>
</evidence>
<dbReference type="EMBL" id="SFCI01001258">
    <property type="protein sequence ID" value="TFY76272.1"/>
    <property type="molecule type" value="Genomic_DNA"/>
</dbReference>
<gene>
    <name evidence="2" type="ORF">EWM64_g7740</name>
</gene>
<reference evidence="2 3" key="1">
    <citation type="submission" date="2019-02" db="EMBL/GenBank/DDBJ databases">
        <title>Genome sequencing of the rare red list fungi Hericium alpestre (H. flagellum).</title>
        <authorList>
            <person name="Buettner E."/>
            <person name="Kellner H."/>
        </authorList>
    </citation>
    <scope>NUCLEOTIDE SEQUENCE [LARGE SCALE GENOMIC DNA]</scope>
    <source>
        <strain evidence="2 3">DSM 108284</strain>
    </source>
</reference>
<feature type="region of interest" description="Disordered" evidence="1">
    <location>
        <begin position="1"/>
        <end position="20"/>
    </location>
</feature>
<accession>A0A4Y9ZNA3</accession>
<proteinExistence type="predicted"/>
<organism evidence="2 3">
    <name type="scientific">Hericium alpestre</name>
    <dbReference type="NCBI Taxonomy" id="135208"/>
    <lineage>
        <taxon>Eukaryota</taxon>
        <taxon>Fungi</taxon>
        <taxon>Dikarya</taxon>
        <taxon>Basidiomycota</taxon>
        <taxon>Agaricomycotina</taxon>
        <taxon>Agaricomycetes</taxon>
        <taxon>Russulales</taxon>
        <taxon>Hericiaceae</taxon>
        <taxon>Hericium</taxon>
    </lineage>
</organism>
<name>A0A4Y9ZNA3_9AGAM</name>
<feature type="region of interest" description="Disordered" evidence="1">
    <location>
        <begin position="65"/>
        <end position="141"/>
    </location>
</feature>
<dbReference type="OrthoDB" id="3003917at2759"/>
<evidence type="ECO:0008006" key="4">
    <source>
        <dbReference type="Google" id="ProtNLM"/>
    </source>
</evidence>
<feature type="compositionally biased region" description="Low complexity" evidence="1">
    <location>
        <begin position="97"/>
        <end position="117"/>
    </location>
</feature>
<evidence type="ECO:0000256" key="1">
    <source>
        <dbReference type="SAM" id="MobiDB-lite"/>
    </source>
</evidence>
<evidence type="ECO:0000313" key="3">
    <source>
        <dbReference type="Proteomes" id="UP000298061"/>
    </source>
</evidence>
<dbReference type="AlphaFoldDB" id="A0A4Y9ZNA3"/>
<feature type="compositionally biased region" description="Basic and acidic residues" evidence="1">
    <location>
        <begin position="132"/>
        <end position="141"/>
    </location>
</feature>
<dbReference type="Proteomes" id="UP000298061">
    <property type="component" value="Unassembled WGS sequence"/>
</dbReference>
<keyword evidence="3" id="KW-1185">Reference proteome</keyword>
<comment type="caution">
    <text evidence="2">The sequence shown here is derived from an EMBL/GenBank/DDBJ whole genome shotgun (WGS) entry which is preliminary data.</text>
</comment>
<protein>
    <recommendedName>
        <fullName evidence="4">DNA replication regulator Sld3 C-terminal domain-containing protein</fullName>
    </recommendedName>
</protein>